<evidence type="ECO:0000313" key="4">
    <source>
        <dbReference type="EMBL" id="KAF2493311.1"/>
    </source>
</evidence>
<accession>A0A6A6QLS5</accession>
<dbReference type="EMBL" id="MU004192">
    <property type="protein sequence ID" value="KAF2493311.1"/>
    <property type="molecule type" value="Genomic_DNA"/>
</dbReference>
<dbReference type="AlphaFoldDB" id="A0A6A6QLS5"/>
<reference evidence="4" key="1">
    <citation type="journal article" date="2020" name="Stud. Mycol.">
        <title>101 Dothideomycetes genomes: a test case for predicting lifestyles and emergence of pathogens.</title>
        <authorList>
            <person name="Haridas S."/>
            <person name="Albert R."/>
            <person name="Binder M."/>
            <person name="Bloem J."/>
            <person name="Labutti K."/>
            <person name="Salamov A."/>
            <person name="Andreopoulos B."/>
            <person name="Baker S."/>
            <person name="Barry K."/>
            <person name="Bills G."/>
            <person name="Bluhm B."/>
            <person name="Cannon C."/>
            <person name="Castanera R."/>
            <person name="Culley D."/>
            <person name="Daum C."/>
            <person name="Ezra D."/>
            <person name="Gonzalez J."/>
            <person name="Henrissat B."/>
            <person name="Kuo A."/>
            <person name="Liang C."/>
            <person name="Lipzen A."/>
            <person name="Lutzoni F."/>
            <person name="Magnuson J."/>
            <person name="Mondo S."/>
            <person name="Nolan M."/>
            <person name="Ohm R."/>
            <person name="Pangilinan J."/>
            <person name="Park H.-J."/>
            <person name="Ramirez L."/>
            <person name="Alfaro M."/>
            <person name="Sun H."/>
            <person name="Tritt A."/>
            <person name="Yoshinaga Y."/>
            <person name="Zwiers L.-H."/>
            <person name="Turgeon B."/>
            <person name="Goodwin S."/>
            <person name="Spatafora J."/>
            <person name="Crous P."/>
            <person name="Grigoriev I."/>
        </authorList>
    </citation>
    <scope>NUCLEOTIDE SEQUENCE</scope>
    <source>
        <strain evidence="4">CBS 269.34</strain>
    </source>
</reference>
<dbReference type="PROSITE" id="PS00028">
    <property type="entry name" value="ZINC_FINGER_C2H2_1"/>
    <property type="match status" value="2"/>
</dbReference>
<keyword evidence="1" id="KW-0863">Zinc-finger</keyword>
<feature type="compositionally biased region" description="Polar residues" evidence="2">
    <location>
        <begin position="539"/>
        <end position="559"/>
    </location>
</feature>
<feature type="region of interest" description="Disordered" evidence="2">
    <location>
        <begin position="436"/>
        <end position="567"/>
    </location>
</feature>
<keyword evidence="1" id="KW-0862">Zinc</keyword>
<proteinExistence type="predicted"/>
<evidence type="ECO:0000313" key="5">
    <source>
        <dbReference type="Proteomes" id="UP000799750"/>
    </source>
</evidence>
<evidence type="ECO:0000256" key="1">
    <source>
        <dbReference type="PROSITE-ProRule" id="PRU00042"/>
    </source>
</evidence>
<gene>
    <name evidence="4" type="ORF">BU16DRAFT_76085</name>
</gene>
<dbReference type="Proteomes" id="UP000799750">
    <property type="component" value="Unassembled WGS sequence"/>
</dbReference>
<dbReference type="GO" id="GO:0008270">
    <property type="term" value="F:zinc ion binding"/>
    <property type="evidence" value="ECO:0007669"/>
    <property type="project" value="UniProtKB-KW"/>
</dbReference>
<feature type="compositionally biased region" description="Polar residues" evidence="2">
    <location>
        <begin position="460"/>
        <end position="497"/>
    </location>
</feature>
<feature type="region of interest" description="Disordered" evidence="2">
    <location>
        <begin position="1"/>
        <end position="39"/>
    </location>
</feature>
<keyword evidence="1" id="KW-0479">Metal-binding</keyword>
<protein>
    <recommendedName>
        <fullName evidence="3">C2H2-type domain-containing protein</fullName>
    </recommendedName>
</protein>
<dbReference type="SMART" id="SM00355">
    <property type="entry name" value="ZnF_C2H2"/>
    <property type="match status" value="3"/>
</dbReference>
<feature type="compositionally biased region" description="Polar residues" evidence="2">
    <location>
        <begin position="508"/>
        <end position="530"/>
    </location>
</feature>
<feature type="domain" description="C2H2-type" evidence="3">
    <location>
        <begin position="233"/>
        <end position="260"/>
    </location>
</feature>
<dbReference type="Gene3D" id="3.30.160.60">
    <property type="entry name" value="Classic Zinc Finger"/>
    <property type="match status" value="1"/>
</dbReference>
<dbReference type="PROSITE" id="PS50157">
    <property type="entry name" value="ZINC_FINGER_C2H2_2"/>
    <property type="match status" value="1"/>
</dbReference>
<organism evidence="4 5">
    <name type="scientific">Lophium mytilinum</name>
    <dbReference type="NCBI Taxonomy" id="390894"/>
    <lineage>
        <taxon>Eukaryota</taxon>
        <taxon>Fungi</taxon>
        <taxon>Dikarya</taxon>
        <taxon>Ascomycota</taxon>
        <taxon>Pezizomycotina</taxon>
        <taxon>Dothideomycetes</taxon>
        <taxon>Pleosporomycetidae</taxon>
        <taxon>Mytilinidiales</taxon>
        <taxon>Mytilinidiaceae</taxon>
        <taxon>Lophium</taxon>
    </lineage>
</organism>
<dbReference type="OrthoDB" id="3945089at2759"/>
<evidence type="ECO:0000256" key="2">
    <source>
        <dbReference type="SAM" id="MobiDB-lite"/>
    </source>
</evidence>
<feature type="compositionally biased region" description="Basic residues" evidence="2">
    <location>
        <begin position="189"/>
        <end position="198"/>
    </location>
</feature>
<feature type="compositionally biased region" description="Polar residues" evidence="2">
    <location>
        <begin position="153"/>
        <end position="164"/>
    </location>
</feature>
<evidence type="ECO:0000259" key="3">
    <source>
        <dbReference type="PROSITE" id="PS50157"/>
    </source>
</evidence>
<keyword evidence="5" id="KW-1185">Reference proteome</keyword>
<dbReference type="InterPro" id="IPR013087">
    <property type="entry name" value="Znf_C2H2_type"/>
</dbReference>
<feature type="region of interest" description="Disordered" evidence="2">
    <location>
        <begin position="153"/>
        <end position="226"/>
    </location>
</feature>
<name>A0A6A6QLS5_9PEZI</name>
<feature type="compositionally biased region" description="Low complexity" evidence="2">
    <location>
        <begin position="208"/>
        <end position="218"/>
    </location>
</feature>
<sequence length="578" mass="65168">MASSDQPHQTKRVWPNTQPPSGPYSAYQPFANHELPLRPRDRKPSALDIVKAQPVFKSYFQKYGAEELVKGMELAKKPDLMHVLRRYGAEEIAIGLNFAEHDTSSLDFFDAFKDFEHSQILECHRAINHSNVQLGYQPHDLGYTFSSFPRSSTSYQLPSNQPPNVSLGPDGSTSHEISMPMEISTSNQKHFRPHKHVSNRSSEAVYDSPAASTPASTSYSRINHNRTSKPKDWACTYCGKEFAEAGYCLNHEKTHHNQEMNWSCPHCQCDFPTKNGCERHHNKHHEDESITYTDCKIRGKPRPDSKPKTACACPYCGHLFEGATSFNDRCLHLEEDHYKAEPRMKKSNLDYSRMIQSLLRRRELFSRWAQALATLKESHTLSWDTEEARSLLESLETGNFHLKGTITPLLGRVYASAIKTARIPSRFQYDSSHADALSSSAINQPVHPRSLTSEERPRSPAQSQNQFPQRGLPNSDSSGYTVSDMRANSRTNPSSNIGFHRSQMDPRPTNTQPGRISYNTSSRGMSSTHMRSGRPDSDVSASSSFRAPGHSDNNGNTNSSKHDVFMGFDDQSTTYYGL</sequence>